<dbReference type="InterPro" id="IPR017568">
    <property type="entry name" value="3-oxoacyl-ACP_synth-2"/>
</dbReference>
<dbReference type="EC" id="2.3.1.179" evidence="3 11"/>
<name>A0A523UPL6_UNCT6</name>
<comment type="similarity">
    <text evidence="2 11 13">Belongs to the thiolase-like superfamily. Beta-ketoacyl-ACP synthases family.</text>
</comment>
<dbReference type="GO" id="GO:0005829">
    <property type="term" value="C:cytosol"/>
    <property type="evidence" value="ECO:0007669"/>
    <property type="project" value="TreeGrafter"/>
</dbReference>
<dbReference type="PANTHER" id="PTHR11712:SF336">
    <property type="entry name" value="3-OXOACYL-[ACYL-CARRIER-PROTEIN] SYNTHASE, MITOCHONDRIAL"/>
    <property type="match status" value="1"/>
</dbReference>
<keyword evidence="7" id="KW-0276">Fatty acid metabolism</keyword>
<dbReference type="NCBIfam" id="TIGR03150">
    <property type="entry name" value="fabF"/>
    <property type="match status" value="1"/>
</dbReference>
<evidence type="ECO:0000313" key="15">
    <source>
        <dbReference type="EMBL" id="TET44466.1"/>
    </source>
</evidence>
<evidence type="ECO:0000256" key="10">
    <source>
        <dbReference type="ARBA" id="ARBA00023315"/>
    </source>
</evidence>
<dbReference type="Gene3D" id="3.40.47.10">
    <property type="match status" value="1"/>
</dbReference>
<comment type="catalytic activity">
    <reaction evidence="11">
        <text>a fatty acyl-[ACP] + malonyl-[ACP] + H(+) = a 3-oxoacyl-[ACP] + holo-[ACP] + CO2</text>
        <dbReference type="Rhea" id="RHEA:22836"/>
        <dbReference type="Rhea" id="RHEA-COMP:9623"/>
        <dbReference type="Rhea" id="RHEA-COMP:9685"/>
        <dbReference type="Rhea" id="RHEA-COMP:9916"/>
        <dbReference type="Rhea" id="RHEA-COMP:14125"/>
        <dbReference type="ChEBI" id="CHEBI:15378"/>
        <dbReference type="ChEBI" id="CHEBI:16526"/>
        <dbReference type="ChEBI" id="CHEBI:64479"/>
        <dbReference type="ChEBI" id="CHEBI:78449"/>
        <dbReference type="ChEBI" id="CHEBI:78776"/>
        <dbReference type="ChEBI" id="CHEBI:138651"/>
    </reaction>
</comment>
<feature type="domain" description="Ketosynthase family 3 (KS3)" evidence="14">
    <location>
        <begin position="2"/>
        <end position="409"/>
    </location>
</feature>
<dbReference type="SUPFAM" id="SSF53901">
    <property type="entry name" value="Thiolase-like"/>
    <property type="match status" value="2"/>
</dbReference>
<dbReference type="InterPro" id="IPR000794">
    <property type="entry name" value="Beta-ketoacyl_synthase"/>
</dbReference>
<accession>A0A523UPL6</accession>
<evidence type="ECO:0000256" key="3">
    <source>
        <dbReference type="ARBA" id="ARBA00012356"/>
    </source>
</evidence>
<gene>
    <name evidence="15" type="primary">fabF</name>
    <name evidence="15" type="ORF">E3J62_10150</name>
</gene>
<dbReference type="InterPro" id="IPR016039">
    <property type="entry name" value="Thiolase-like"/>
</dbReference>
<dbReference type="GO" id="GO:0006633">
    <property type="term" value="P:fatty acid biosynthetic process"/>
    <property type="evidence" value="ECO:0007669"/>
    <property type="project" value="UniProtKB-UniRule"/>
</dbReference>
<evidence type="ECO:0000256" key="2">
    <source>
        <dbReference type="ARBA" id="ARBA00008467"/>
    </source>
</evidence>
<evidence type="ECO:0000256" key="11">
    <source>
        <dbReference type="PIRNR" id="PIRNR000447"/>
    </source>
</evidence>
<dbReference type="UniPathway" id="UPA00094"/>
<dbReference type="InterPro" id="IPR018201">
    <property type="entry name" value="Ketoacyl_synth_AS"/>
</dbReference>
<dbReference type="CDD" id="cd00834">
    <property type="entry name" value="KAS_I_II"/>
    <property type="match status" value="1"/>
</dbReference>
<dbReference type="AlphaFoldDB" id="A0A523UPL6"/>
<dbReference type="PANTHER" id="PTHR11712">
    <property type="entry name" value="POLYKETIDE SYNTHASE-RELATED"/>
    <property type="match status" value="1"/>
</dbReference>
<evidence type="ECO:0000256" key="4">
    <source>
        <dbReference type="ARBA" id="ARBA00014657"/>
    </source>
</evidence>
<comment type="pathway">
    <text evidence="1 11">Lipid metabolism; fatty acid biosynthesis.</text>
</comment>
<dbReference type="GO" id="GO:0004315">
    <property type="term" value="F:3-oxoacyl-[acyl-carrier-protein] synthase activity"/>
    <property type="evidence" value="ECO:0007669"/>
    <property type="project" value="UniProtKB-UniRule"/>
</dbReference>
<keyword evidence="6 11" id="KW-0808">Transferase</keyword>
<dbReference type="Pfam" id="PF02801">
    <property type="entry name" value="Ketoacyl-synt_C"/>
    <property type="match status" value="1"/>
</dbReference>
<evidence type="ECO:0000259" key="14">
    <source>
        <dbReference type="PROSITE" id="PS52004"/>
    </source>
</evidence>
<dbReference type="InterPro" id="IPR014030">
    <property type="entry name" value="Ketoacyl_synth_N"/>
</dbReference>
<dbReference type="SMART" id="SM00825">
    <property type="entry name" value="PKS_KS"/>
    <property type="match status" value="1"/>
</dbReference>
<dbReference type="PIRSF" id="PIRSF000447">
    <property type="entry name" value="KAS_II"/>
    <property type="match status" value="1"/>
</dbReference>
<dbReference type="NCBIfam" id="NF005589">
    <property type="entry name" value="PRK07314.1"/>
    <property type="match status" value="1"/>
</dbReference>
<evidence type="ECO:0000256" key="6">
    <source>
        <dbReference type="ARBA" id="ARBA00022679"/>
    </source>
</evidence>
<evidence type="ECO:0000256" key="9">
    <source>
        <dbReference type="ARBA" id="ARBA00023160"/>
    </source>
</evidence>
<evidence type="ECO:0000256" key="12">
    <source>
        <dbReference type="PIRSR" id="PIRSR000447-1"/>
    </source>
</evidence>
<dbReference type="FunFam" id="3.40.47.10:FF:000009">
    <property type="entry name" value="3-oxoacyl-[acyl-carrier-protein] synthase 2"/>
    <property type="match status" value="1"/>
</dbReference>
<dbReference type="EMBL" id="SOJN01000123">
    <property type="protein sequence ID" value="TET44466.1"/>
    <property type="molecule type" value="Genomic_DNA"/>
</dbReference>
<evidence type="ECO:0000256" key="1">
    <source>
        <dbReference type="ARBA" id="ARBA00005194"/>
    </source>
</evidence>
<evidence type="ECO:0000256" key="5">
    <source>
        <dbReference type="ARBA" id="ARBA00022516"/>
    </source>
</evidence>
<dbReference type="Pfam" id="PF00109">
    <property type="entry name" value="ketoacyl-synt"/>
    <property type="match status" value="1"/>
</dbReference>
<keyword evidence="5 11" id="KW-0444">Lipid biosynthesis</keyword>
<evidence type="ECO:0000313" key="16">
    <source>
        <dbReference type="Proteomes" id="UP000315525"/>
    </source>
</evidence>
<dbReference type="PROSITE" id="PS00606">
    <property type="entry name" value="KS3_1"/>
    <property type="match status" value="1"/>
</dbReference>
<dbReference type="InterPro" id="IPR014031">
    <property type="entry name" value="Ketoacyl_synth_C"/>
</dbReference>
<evidence type="ECO:0000256" key="8">
    <source>
        <dbReference type="ARBA" id="ARBA00023098"/>
    </source>
</evidence>
<organism evidence="15 16">
    <name type="scientific">candidate division TA06 bacterium</name>
    <dbReference type="NCBI Taxonomy" id="2250710"/>
    <lineage>
        <taxon>Bacteria</taxon>
        <taxon>Bacteria division TA06</taxon>
    </lineage>
</organism>
<dbReference type="InterPro" id="IPR020841">
    <property type="entry name" value="PKS_Beta-ketoAc_synthase_dom"/>
</dbReference>
<dbReference type="Proteomes" id="UP000315525">
    <property type="component" value="Unassembled WGS sequence"/>
</dbReference>
<reference evidence="15 16" key="1">
    <citation type="submission" date="2019-03" db="EMBL/GenBank/DDBJ databases">
        <title>Metabolic potential of uncultured bacteria and archaea associated with petroleum seepage in deep-sea sediments.</title>
        <authorList>
            <person name="Dong X."/>
            <person name="Hubert C."/>
        </authorList>
    </citation>
    <scope>NUCLEOTIDE SEQUENCE [LARGE SCALE GENOMIC DNA]</scope>
    <source>
        <strain evidence="15">E44_bin18</strain>
    </source>
</reference>
<keyword evidence="9 11" id="KW-0275">Fatty acid biosynthesis</keyword>
<sequence length="412" mass="43828">MARRVVITGFGAVTPIGSNVKEFWDSLVEGKSGVDRIAVFDPTDFPVRIAGEVKEFEPATFMDRKEVRRTDRFTQLAYKAALEAIEDSGIDVSSNSERIGVLIGSGIGGVGTWEEQHKRLYEGGPSRVSPLFIPMMIIDTASGFISIKLGAKGPNFSTVSACASGAHAIGFAREIIASDMADAMITGGSEAPVTPLSLAGFSAMKALSTRNEEPEKASRPFDKERDGFIMAEGAGVLVLEELDRARRRNAKIHAEVIGFGMSGDAYHITAPAPGGEGAARAMALAVRQSGVSPEDVDYINAHGTSTQLNDKFETTAIKSVFNQSARKLQISSNKSMTGHLLGAAGAVELIATALTIETGVVPPTINYENPDPECDLDYVPREARNSKVSIAMSNSFGFGGHNVSIVLRAIED</sequence>
<evidence type="ECO:0000256" key="13">
    <source>
        <dbReference type="RuleBase" id="RU003694"/>
    </source>
</evidence>
<dbReference type="PROSITE" id="PS52004">
    <property type="entry name" value="KS3_2"/>
    <property type="match status" value="1"/>
</dbReference>
<comment type="function">
    <text evidence="11">Involved in the type II fatty acid elongation cycle. Catalyzes the elongation of a wide range of acyl-ACP by the addition of two carbons from malonyl-ACP to an acyl acceptor. Can efficiently catalyze the conversion of palmitoleoyl-ACP (cis-hexadec-9-enoyl-ACP) to cis-vaccenoyl-ACP (cis-octadec-11-enoyl-ACP), an essential step in the thermal regulation of fatty acid composition.</text>
</comment>
<protein>
    <recommendedName>
        <fullName evidence="4 11">3-oxoacyl-[acyl-carrier-protein] synthase 2</fullName>
        <ecNumber evidence="3 11">2.3.1.179</ecNumber>
    </recommendedName>
</protein>
<evidence type="ECO:0000256" key="7">
    <source>
        <dbReference type="ARBA" id="ARBA00022832"/>
    </source>
</evidence>
<feature type="active site" description="For beta-ketoacyl synthase activity" evidence="12">
    <location>
        <position position="162"/>
    </location>
</feature>
<comment type="caution">
    <text evidence="15">The sequence shown here is derived from an EMBL/GenBank/DDBJ whole genome shotgun (WGS) entry which is preliminary data.</text>
</comment>
<keyword evidence="8" id="KW-0443">Lipid metabolism</keyword>
<proteinExistence type="inferred from homology"/>
<keyword evidence="10 11" id="KW-0012">Acyltransferase</keyword>
<comment type="catalytic activity">
    <reaction evidence="11">
        <text>(9Z)-hexadecenoyl-[ACP] + malonyl-[ACP] + H(+) = 3-oxo-(11Z)-octadecenoyl-[ACP] + holo-[ACP] + CO2</text>
        <dbReference type="Rhea" id="RHEA:55040"/>
        <dbReference type="Rhea" id="RHEA-COMP:9623"/>
        <dbReference type="Rhea" id="RHEA-COMP:9685"/>
        <dbReference type="Rhea" id="RHEA-COMP:10800"/>
        <dbReference type="Rhea" id="RHEA-COMP:14074"/>
        <dbReference type="ChEBI" id="CHEBI:15378"/>
        <dbReference type="ChEBI" id="CHEBI:16526"/>
        <dbReference type="ChEBI" id="CHEBI:64479"/>
        <dbReference type="ChEBI" id="CHEBI:78449"/>
        <dbReference type="ChEBI" id="CHEBI:83989"/>
        <dbReference type="ChEBI" id="CHEBI:138538"/>
        <dbReference type="EC" id="2.3.1.179"/>
    </reaction>
</comment>